<feature type="chain" id="PRO_5046910548" evidence="1">
    <location>
        <begin position="19"/>
        <end position="295"/>
    </location>
</feature>
<feature type="signal peptide" evidence="1">
    <location>
        <begin position="1"/>
        <end position="18"/>
    </location>
</feature>
<keyword evidence="3" id="KW-1185">Reference proteome</keyword>
<organism evidence="2 3">
    <name type="scientific">Flavobacterium branchiicola</name>
    <dbReference type="NCBI Taxonomy" id="1114875"/>
    <lineage>
        <taxon>Bacteria</taxon>
        <taxon>Pseudomonadati</taxon>
        <taxon>Bacteroidota</taxon>
        <taxon>Flavobacteriia</taxon>
        <taxon>Flavobacteriales</taxon>
        <taxon>Flavobacteriaceae</taxon>
        <taxon>Flavobacterium</taxon>
    </lineage>
</organism>
<gene>
    <name evidence="2" type="ORF">ACFO5S_20030</name>
</gene>
<dbReference type="EMBL" id="JBHSGV010000008">
    <property type="protein sequence ID" value="MFC4749752.1"/>
    <property type="molecule type" value="Genomic_DNA"/>
</dbReference>
<evidence type="ECO:0000313" key="2">
    <source>
        <dbReference type="EMBL" id="MFC4749752.1"/>
    </source>
</evidence>
<evidence type="ECO:0000313" key="3">
    <source>
        <dbReference type="Proteomes" id="UP001595935"/>
    </source>
</evidence>
<reference evidence="3" key="1">
    <citation type="journal article" date="2019" name="Int. J. Syst. Evol. Microbiol.">
        <title>The Global Catalogue of Microorganisms (GCM) 10K type strain sequencing project: providing services to taxonomists for standard genome sequencing and annotation.</title>
        <authorList>
            <consortium name="The Broad Institute Genomics Platform"/>
            <consortium name="The Broad Institute Genome Sequencing Center for Infectious Disease"/>
            <person name="Wu L."/>
            <person name="Ma J."/>
        </authorList>
    </citation>
    <scope>NUCLEOTIDE SEQUENCE [LARGE SCALE GENOMIC DNA]</scope>
    <source>
        <strain evidence="3">WYCCWR 13023</strain>
    </source>
</reference>
<keyword evidence="1" id="KW-0732">Signal</keyword>
<dbReference type="RefSeq" id="WP_213259556.1">
    <property type="nucleotide sequence ID" value="NZ_JAGYWA010000008.1"/>
</dbReference>
<comment type="caution">
    <text evidence="2">The sequence shown here is derived from an EMBL/GenBank/DDBJ whole genome shotgun (WGS) entry which is preliminary data.</text>
</comment>
<dbReference type="Proteomes" id="UP001595935">
    <property type="component" value="Unassembled WGS sequence"/>
</dbReference>
<proteinExistence type="predicted"/>
<evidence type="ECO:0000256" key="1">
    <source>
        <dbReference type="SAM" id="SignalP"/>
    </source>
</evidence>
<sequence length="295" mass="32614">MKKRTLVLFLILTLKVSAQINSPNGNNIFSYNGLADVTFKYPERGSGGRAFVHAPYNVLSINFEEDFKGGTRIGTTVLFKDYGNSFIAGGNFGVGTVNPLAKFQVDGGNILVRNFANVDNESAIMIAHSINVTNYELAGTSIRTITQNAGENTYGLQFFTHESYLTGQKEKMRILGNGNVGIGTTKPDSKLTVAGNIHAQEVKVTVNAGADFVFENDYALPSLEVVDKFIKENKHLPEIASAEKMKRDGINLAEMNIKLLQKIEEMTLYMIDMKKENEKQNKEIENLKKSIKSSK</sequence>
<name>A0ABV9PK72_9FLAO</name>
<protein>
    <submittedName>
        <fullName evidence="2">Tail fiber protein</fullName>
    </submittedName>
</protein>
<accession>A0ABV9PK72</accession>